<dbReference type="GO" id="GO:0008270">
    <property type="term" value="F:zinc ion binding"/>
    <property type="evidence" value="ECO:0007669"/>
    <property type="project" value="UniProtKB-KW"/>
</dbReference>
<proteinExistence type="predicted"/>
<dbReference type="InterPro" id="IPR002867">
    <property type="entry name" value="IBR_dom"/>
</dbReference>
<keyword evidence="1" id="KW-0808">Transferase</keyword>
<dbReference type="CDD" id="cd20337">
    <property type="entry name" value="BRcat_RBR_HOIP"/>
    <property type="match status" value="1"/>
</dbReference>
<feature type="compositionally biased region" description="Low complexity" evidence="9">
    <location>
        <begin position="564"/>
        <end position="573"/>
    </location>
</feature>
<dbReference type="Gene3D" id="1.20.58.2190">
    <property type="match status" value="1"/>
</dbReference>
<dbReference type="GeneID" id="119737561"/>
<dbReference type="GO" id="GO:0071797">
    <property type="term" value="C:LUBAC complex"/>
    <property type="evidence" value="ECO:0007669"/>
    <property type="project" value="InterPro"/>
</dbReference>
<dbReference type="SUPFAM" id="SSF143503">
    <property type="entry name" value="PUG domain-like"/>
    <property type="match status" value="1"/>
</dbReference>
<dbReference type="RefSeq" id="XP_038067939.1">
    <property type="nucleotide sequence ID" value="XM_038212011.1"/>
</dbReference>
<evidence type="ECO:0000256" key="3">
    <source>
        <dbReference type="ARBA" id="ARBA00022737"/>
    </source>
</evidence>
<dbReference type="EnsemblMetazoa" id="XM_038212011.1">
    <property type="protein sequence ID" value="XP_038067939.1"/>
    <property type="gene ID" value="LOC119737561"/>
</dbReference>
<evidence type="ECO:0000256" key="2">
    <source>
        <dbReference type="ARBA" id="ARBA00022723"/>
    </source>
</evidence>
<evidence type="ECO:0000256" key="9">
    <source>
        <dbReference type="SAM" id="MobiDB-lite"/>
    </source>
</evidence>
<keyword evidence="14" id="KW-1185">Reference proteome</keyword>
<dbReference type="PROSITE" id="PS50119">
    <property type="entry name" value="ZF_BBOX"/>
    <property type="match status" value="1"/>
</dbReference>
<dbReference type="GO" id="GO:0036435">
    <property type="term" value="F:K48-linked polyubiquitin modification-dependent protein binding"/>
    <property type="evidence" value="ECO:0007669"/>
    <property type="project" value="TreeGrafter"/>
</dbReference>
<dbReference type="InterPro" id="IPR041031">
    <property type="entry name" value="RNF31_C"/>
</dbReference>
<feature type="region of interest" description="Disordered" evidence="9">
    <location>
        <begin position="466"/>
        <end position="592"/>
    </location>
</feature>
<evidence type="ECO:0000256" key="8">
    <source>
        <dbReference type="SAM" id="Coils"/>
    </source>
</evidence>
<dbReference type="InterPro" id="IPR044066">
    <property type="entry name" value="TRIAD_supradom"/>
</dbReference>
<feature type="region of interest" description="Disordered" evidence="9">
    <location>
        <begin position="671"/>
        <end position="787"/>
    </location>
</feature>
<keyword evidence="6" id="KW-0862">Zinc</keyword>
<dbReference type="GO" id="GO:0097039">
    <property type="term" value="P:protein linear polyubiquitination"/>
    <property type="evidence" value="ECO:0007669"/>
    <property type="project" value="TreeGrafter"/>
</dbReference>
<keyword evidence="8" id="KW-0175">Coiled coil</keyword>
<keyword evidence="4 7" id="KW-0863">Zinc-finger</keyword>
<feature type="compositionally biased region" description="Basic and acidic residues" evidence="9">
    <location>
        <begin position="550"/>
        <end position="561"/>
    </location>
</feature>
<evidence type="ECO:0000259" key="12">
    <source>
        <dbReference type="PROSITE" id="PS51873"/>
    </source>
</evidence>
<dbReference type="EnsemblMetazoa" id="XM_038212012.1">
    <property type="protein sequence ID" value="XP_038067940.1"/>
    <property type="gene ID" value="LOC119737561"/>
</dbReference>
<dbReference type="InterPro" id="IPR047543">
    <property type="entry name" value="Bbox1_RNF31-like"/>
</dbReference>
<name>A0A914AV20_PATMI</name>
<feature type="compositionally biased region" description="Low complexity" evidence="9">
    <location>
        <begin position="770"/>
        <end position="781"/>
    </location>
</feature>
<dbReference type="Gene3D" id="3.30.40.10">
    <property type="entry name" value="Zinc/RING finger domain, C3HC4 (zinc finger)"/>
    <property type="match status" value="1"/>
</dbReference>
<evidence type="ECO:0008006" key="15">
    <source>
        <dbReference type="Google" id="ProtNLM"/>
    </source>
</evidence>
<dbReference type="CDD" id="cd20351">
    <property type="entry name" value="Rcat_RBR_HOIP"/>
    <property type="match status" value="1"/>
</dbReference>
<dbReference type="SMART" id="SM00336">
    <property type="entry name" value="BBOX"/>
    <property type="match status" value="2"/>
</dbReference>
<dbReference type="Pfam" id="PF22191">
    <property type="entry name" value="IBR_1"/>
    <property type="match status" value="1"/>
</dbReference>
<dbReference type="Proteomes" id="UP000887568">
    <property type="component" value="Unplaced"/>
</dbReference>
<dbReference type="GO" id="GO:0061630">
    <property type="term" value="F:ubiquitin protein ligase activity"/>
    <property type="evidence" value="ECO:0007669"/>
    <property type="project" value="TreeGrafter"/>
</dbReference>
<evidence type="ECO:0000256" key="6">
    <source>
        <dbReference type="ARBA" id="ARBA00022833"/>
    </source>
</evidence>
<feature type="domain" description="B box-type" evidence="11">
    <location>
        <begin position="361"/>
        <end position="407"/>
    </location>
</feature>
<dbReference type="CDD" id="cd19815">
    <property type="entry name" value="Bbox1_HOIP"/>
    <property type="match status" value="2"/>
</dbReference>
<dbReference type="InterPro" id="IPR001841">
    <property type="entry name" value="Znf_RING"/>
</dbReference>
<dbReference type="InterPro" id="IPR013083">
    <property type="entry name" value="Znf_RING/FYVE/PHD"/>
</dbReference>
<feature type="compositionally biased region" description="Basic and acidic residues" evidence="9">
    <location>
        <begin position="673"/>
        <end position="693"/>
    </location>
</feature>
<evidence type="ECO:0000256" key="1">
    <source>
        <dbReference type="ARBA" id="ARBA00022679"/>
    </source>
</evidence>
<evidence type="ECO:0000313" key="14">
    <source>
        <dbReference type="Proteomes" id="UP000887568"/>
    </source>
</evidence>
<feature type="region of interest" description="Disordered" evidence="9">
    <location>
        <begin position="966"/>
        <end position="1009"/>
    </location>
</feature>
<dbReference type="OrthoDB" id="9978677at2759"/>
<dbReference type="RefSeq" id="XP_038067940.1">
    <property type="nucleotide sequence ID" value="XM_038212012.1"/>
</dbReference>
<dbReference type="Pfam" id="PF25163">
    <property type="entry name" value="UBA_RNF31"/>
    <property type="match status" value="1"/>
</dbReference>
<dbReference type="Pfam" id="PF16678">
    <property type="entry name" value="UBA_HOIP"/>
    <property type="match status" value="1"/>
</dbReference>
<feature type="compositionally biased region" description="Polar residues" evidence="9">
    <location>
        <begin position="696"/>
        <end position="747"/>
    </location>
</feature>
<dbReference type="InterPro" id="IPR036339">
    <property type="entry name" value="PUB-like_dom_sf"/>
</dbReference>
<dbReference type="Pfam" id="PF18091">
    <property type="entry name" value="E3_UbLigase_RBR"/>
    <property type="match status" value="1"/>
</dbReference>
<reference evidence="13" key="1">
    <citation type="submission" date="2022-11" db="UniProtKB">
        <authorList>
            <consortium name="EnsemblMetazoa"/>
        </authorList>
    </citation>
    <scope>IDENTIFICATION</scope>
</reference>
<dbReference type="InterPro" id="IPR026254">
    <property type="entry name" value="RNF31-like"/>
</dbReference>
<dbReference type="InterPro" id="IPR000315">
    <property type="entry name" value="Znf_B-box"/>
</dbReference>
<evidence type="ECO:0000256" key="7">
    <source>
        <dbReference type="PROSITE-ProRule" id="PRU00024"/>
    </source>
</evidence>
<evidence type="ECO:0000259" key="11">
    <source>
        <dbReference type="PROSITE" id="PS50119"/>
    </source>
</evidence>
<keyword evidence="5" id="KW-0833">Ubl conjugation pathway</keyword>
<dbReference type="Gene3D" id="6.10.140.1100">
    <property type="match status" value="1"/>
</dbReference>
<dbReference type="PANTHER" id="PTHR16004:SF2">
    <property type="entry name" value="E3 UBIQUITIN-PROTEIN LIGASE LUBEL"/>
    <property type="match status" value="1"/>
</dbReference>
<dbReference type="PROSITE" id="PS50089">
    <property type="entry name" value="ZF_RING_2"/>
    <property type="match status" value="1"/>
</dbReference>
<dbReference type="SMART" id="SM00647">
    <property type="entry name" value="IBR"/>
    <property type="match status" value="1"/>
</dbReference>
<feature type="coiled-coil region" evidence="8">
    <location>
        <begin position="636"/>
        <end position="663"/>
    </location>
</feature>
<feature type="domain" description="RING-type" evidence="10">
    <location>
        <begin position="1282"/>
        <end position="1331"/>
    </location>
</feature>
<dbReference type="Pfam" id="PF01485">
    <property type="entry name" value="IBR"/>
    <property type="match status" value="1"/>
</dbReference>
<dbReference type="OMA" id="CEIHYKE"/>
<dbReference type="InterPro" id="IPR032065">
    <property type="entry name" value="RNF31-UBA"/>
</dbReference>
<evidence type="ECO:0000313" key="13">
    <source>
        <dbReference type="EnsemblMetazoa" id="XP_038067940.1"/>
    </source>
</evidence>
<organism evidence="13 14">
    <name type="scientific">Patiria miniata</name>
    <name type="common">Bat star</name>
    <name type="synonym">Asterina miniata</name>
    <dbReference type="NCBI Taxonomy" id="46514"/>
    <lineage>
        <taxon>Eukaryota</taxon>
        <taxon>Metazoa</taxon>
        <taxon>Echinodermata</taxon>
        <taxon>Eleutherozoa</taxon>
        <taxon>Asterozoa</taxon>
        <taxon>Asteroidea</taxon>
        <taxon>Valvatacea</taxon>
        <taxon>Valvatida</taxon>
        <taxon>Asterinidae</taxon>
        <taxon>Patiria</taxon>
    </lineage>
</organism>
<dbReference type="InterPro" id="IPR047540">
    <property type="entry name" value="BRcat_RBR_RNF31-like"/>
</dbReference>
<dbReference type="PROSITE" id="PS51873">
    <property type="entry name" value="TRIAD"/>
    <property type="match status" value="1"/>
</dbReference>
<accession>A0A914AV20</accession>
<dbReference type="Gene3D" id="1.10.8.10">
    <property type="entry name" value="DNA helicase RuvA subunit, C-terminal domain"/>
    <property type="match status" value="1"/>
</dbReference>
<dbReference type="InterPro" id="IPR057426">
    <property type="entry name" value="RNF31_UBA_3"/>
</dbReference>
<feature type="compositionally biased region" description="Polar residues" evidence="9">
    <location>
        <begin position="493"/>
        <end position="504"/>
    </location>
</feature>
<dbReference type="GO" id="GO:0070530">
    <property type="term" value="F:K63-linked polyubiquitin modification-dependent protein binding"/>
    <property type="evidence" value="ECO:0007669"/>
    <property type="project" value="TreeGrafter"/>
</dbReference>
<evidence type="ECO:0000256" key="4">
    <source>
        <dbReference type="ARBA" id="ARBA00022771"/>
    </source>
</evidence>
<feature type="compositionally biased region" description="Basic and acidic residues" evidence="9">
    <location>
        <begin position="466"/>
        <end position="485"/>
    </location>
</feature>
<dbReference type="InterPro" id="IPR047542">
    <property type="entry name" value="Rcat_RBR_RNF31-like"/>
</dbReference>
<feature type="region of interest" description="Disordered" evidence="9">
    <location>
        <begin position="1027"/>
        <end position="1046"/>
    </location>
</feature>
<keyword evidence="2" id="KW-0479">Metal-binding</keyword>
<feature type="domain" description="RING-type" evidence="12">
    <location>
        <begin position="1278"/>
        <end position="1506"/>
    </location>
</feature>
<evidence type="ECO:0000256" key="5">
    <source>
        <dbReference type="ARBA" id="ARBA00022786"/>
    </source>
</evidence>
<protein>
    <recommendedName>
        <fullName evidence="15">RBR-type E3 ubiquitin transferase</fullName>
    </recommendedName>
</protein>
<sequence length="1656" mass="183536">MENPSAAECYLPDTYQPPSKVDETNLDSGAFQHVKDLHVQVENYMKALPVNEKSIAEHVDQIVALDFPLPAKFSKVNVVDLIKKNKNIKADDSLPTLASALGLLEKYGRNLLKPERPQLWKCIYFANSVFRMRVDIIKGARDVLKLMGYSEVVEDGLSFPTDQESPSLDLVAIVTADLAIAKREIELFSQGEHPYSYRIQDCLDGTIAMIQFPPDSPSGQPKNIFMRRPAQGGKTIYENVTLMQPPHKVDFSERFNQQLNLGSTTDGNWRDALEVVPALAPVKINPFASSLQPASQGEGIIRRIGDPMPASGPAKSDVGLGYFANTSGQVAQVPNVAPSTAHQSVVVPSQTVSQVPAINTEKTSECVMCGKATAKLQCSTCSGLRCESCDKQWHLHPNRRAHQRKMIDLPPVIEVTTSQPLPPIVLCDVCGTQPASLFCVNCSSSTDSGRYCSDCDAVFHGHPLRQDHSRQPLELTKTDPADKPPPKNIVLSPVSSQDSSQPTESGPALAKKRPIPAPRRSFNKNQARKEPSEAAIPEGTTLSDDVFTVDESKWIQPDIKHPPSTQRTTTRSQSETDLEHTASGPVSPKAYHSLPASKKEIMSEMEAVVKMDIEILQKIQADRDIMSTCDKGSPRYETLQAEISRLTSEHEGLLRRQKELEALEKSATLGVVAEKETTEEHPEVRYPPAKDYKSFPSRQTTMAATTPKGSPPTNTTASSNAPRPQPRSVSTSESLRQTNQVTNTQPASAGIPYTYQEPFAPPNQGSQFLPASASSAPSVAVRNPPEITPSAQPAVMDVGSPIVQPGRVQQLVKHSSSGSTVRGAPNSTSQAPINGSQSAYGAWVCQSCGNHNTASSSNAVCMTCLSPLSTTQRQTVAALSQQLSHTLPMAAPPRQPQPGTFQMKAASTAQAATAWAEEPVTAAGATPVPSRSLPSQPFKPVSVFTYLQMEEEAMLKEKQKAKEEYEMQMAAQREEKPKTPSPPPRTKKAHKKEQELPSERAPMSPRMKLSPNQDDVLLTPLAKDFTAAPRSVSPGRSHVMSLEDKKRLDEQRSQSLDLIEILRAAEGAGYFPEEVVAASEQMQGSNSEATNELQWLEENWDNYVSTVTTMATNHLKKEIGKSFSKVRSQDASQALRKHYGNVEKAVEECVTEIQKRVLSLVDLGFSHKRVCELLSTCDGGVDEVLIKLHQERAAEFVARIWAAENSASQKKQVVDLGVCRDNESKERRLRILLAEYDLSSWGRAETAATLIDRNKYDFDDAITAAGQCGDLERAKQYLEKECQVCFAEFPMNKLSTLSHCQCLICSGCLEGYFNEIITNRNIMKAACPVCDKPDLRRNDPEVTDYFGFLDSLLKGILDAQSYQLFQTKMRDWNLMKENNFRWCANCGNGFINEAPGRRKMRCHECNQITCFECKKPWMDQHENTTCAEFQAWKEANDPNSQAEGLAIHLKENGIDCPKCKMRYELAKGGCMHFKCVQCTFEFCCGCGSLFNKGNECRRFASCLNRGLHAHHPRDCLFYLRDQDIEALQKLLQKHNVEYKRNNPQANQQQVCSVKEQKELPDGLEDAECGREVVQQTGLCSVHYKEYLVSMINQSHIDPADEYNIADLTIILKRNEIAVPARANKESEGAYRTRILKEVKEKLPLERKNPRDRAQSQ</sequence>
<dbReference type="GO" id="GO:1990450">
    <property type="term" value="F:linear polyubiquitin binding"/>
    <property type="evidence" value="ECO:0007669"/>
    <property type="project" value="TreeGrafter"/>
</dbReference>
<evidence type="ECO:0000259" key="10">
    <source>
        <dbReference type="PROSITE" id="PS50089"/>
    </source>
</evidence>
<keyword evidence="3" id="KW-0677">Repeat</keyword>
<dbReference type="SUPFAM" id="SSF57850">
    <property type="entry name" value="RING/U-box"/>
    <property type="match status" value="3"/>
</dbReference>
<dbReference type="PANTHER" id="PTHR16004">
    <property type="entry name" value="RING FINGER PROTEIN 31-RELATED"/>
    <property type="match status" value="1"/>
</dbReference>